<reference evidence="9 10" key="1">
    <citation type="submission" date="2015-05" db="EMBL/GenBank/DDBJ databases">
        <authorList>
            <person name="Goodhead I."/>
        </authorList>
    </citation>
    <scope>NUCLEOTIDE SEQUENCE [LARGE SCALE GENOMIC DNA]</scope>
    <source>
        <strain evidence="10">morsitans</strain>
    </source>
</reference>
<dbReference type="AlphaFoldDB" id="A0A193QEP9"/>
<comment type="subcellular location">
    <subcellularLocation>
        <location evidence="1 7">Periplasm</location>
    </subcellularLocation>
</comment>
<dbReference type="Gene3D" id="3.90.1210.10">
    <property type="entry name" value="Antifreeze-like/N-acetylneuraminic acid synthase C-terminal domain"/>
    <property type="match status" value="1"/>
</dbReference>
<accession>A0A193QEP9</accession>
<dbReference type="PANTHER" id="PTHR36307:SF1">
    <property type="entry name" value="FLAGELLA BASAL BODY P-RING FORMATION PROTEIN FLGA"/>
    <property type="match status" value="1"/>
</dbReference>
<dbReference type="InterPro" id="IPR039246">
    <property type="entry name" value="Flagellar_FlgA"/>
</dbReference>
<evidence type="ECO:0000313" key="10">
    <source>
        <dbReference type="Proteomes" id="UP000245838"/>
    </source>
</evidence>
<feature type="domain" description="SAF" evidence="8">
    <location>
        <begin position="103"/>
        <end position="165"/>
    </location>
</feature>
<dbReference type="CDD" id="cd11614">
    <property type="entry name" value="SAF_CpaB_FlgA_like"/>
    <property type="match status" value="1"/>
</dbReference>
<evidence type="ECO:0000256" key="4">
    <source>
        <dbReference type="ARBA" id="ARBA00022729"/>
    </source>
</evidence>
<dbReference type="InterPro" id="IPR017585">
    <property type="entry name" value="SAF_FlgA"/>
</dbReference>
<keyword evidence="9" id="KW-0966">Cell projection</keyword>
<evidence type="ECO:0000259" key="8">
    <source>
        <dbReference type="SMART" id="SM00858"/>
    </source>
</evidence>
<dbReference type="Pfam" id="PF13144">
    <property type="entry name" value="ChapFlgA"/>
    <property type="match status" value="1"/>
</dbReference>
<dbReference type="GO" id="GO:0044780">
    <property type="term" value="P:bacterial-type flagellum assembly"/>
    <property type="evidence" value="ECO:0007669"/>
    <property type="project" value="InterPro"/>
</dbReference>
<evidence type="ECO:0000256" key="1">
    <source>
        <dbReference type="ARBA" id="ARBA00004418"/>
    </source>
</evidence>
<evidence type="ECO:0000256" key="5">
    <source>
        <dbReference type="ARBA" id="ARBA00022764"/>
    </source>
</evidence>
<dbReference type="EMBL" id="LN854557">
    <property type="protein sequence ID" value="CRL43623.1"/>
    <property type="molecule type" value="Genomic_DNA"/>
</dbReference>
<feature type="chain" id="PRO_5008443602" description="Flagella basal body P-ring formation protein FlgA" evidence="7">
    <location>
        <begin position="27"/>
        <end position="238"/>
    </location>
</feature>
<proteinExistence type="inferred from homology"/>
<dbReference type="Proteomes" id="UP000245838">
    <property type="component" value="Chromosome sggmmb4_Chromosome"/>
</dbReference>
<evidence type="ECO:0000256" key="7">
    <source>
        <dbReference type="RuleBase" id="RU362063"/>
    </source>
</evidence>
<dbReference type="PANTHER" id="PTHR36307">
    <property type="entry name" value="FLAGELLA BASAL BODY P-RING FORMATION PROTEIN FLGA"/>
    <property type="match status" value="1"/>
</dbReference>
<dbReference type="GO" id="GO:0042597">
    <property type="term" value="C:periplasmic space"/>
    <property type="evidence" value="ECO:0007669"/>
    <property type="project" value="UniProtKB-SubCell"/>
</dbReference>
<protein>
    <recommendedName>
        <fullName evidence="3 7">Flagella basal body P-ring formation protein FlgA</fullName>
    </recommendedName>
</protein>
<gene>
    <name evidence="9" type="primary">flgA_1</name>
    <name evidence="9" type="ORF">SGGMMB4_00069</name>
</gene>
<dbReference type="InterPro" id="IPR013974">
    <property type="entry name" value="SAF"/>
</dbReference>
<keyword evidence="7" id="KW-1005">Bacterial flagellum biogenesis</keyword>
<evidence type="ECO:0000256" key="6">
    <source>
        <dbReference type="ARBA" id="ARBA00025643"/>
    </source>
</evidence>
<evidence type="ECO:0000256" key="3">
    <source>
        <dbReference type="ARBA" id="ARBA00014754"/>
    </source>
</evidence>
<keyword evidence="4 7" id="KW-0732">Signal</keyword>
<evidence type="ECO:0000313" key="9">
    <source>
        <dbReference type="EMBL" id="CRL43623.1"/>
    </source>
</evidence>
<name>A0A193QEP9_SODGM</name>
<keyword evidence="9" id="KW-0282">Flagellum</keyword>
<comment type="similarity">
    <text evidence="2 7">Belongs to the FlgA family.</text>
</comment>
<keyword evidence="5 7" id="KW-0574">Periplasm</keyword>
<evidence type="ECO:0000256" key="2">
    <source>
        <dbReference type="ARBA" id="ARBA00010474"/>
    </source>
</evidence>
<feature type="signal peptide" evidence="7">
    <location>
        <begin position="1"/>
        <end position="26"/>
    </location>
</feature>
<dbReference type="SMART" id="SM00858">
    <property type="entry name" value="SAF"/>
    <property type="match status" value="1"/>
</dbReference>
<sequence length="238" mass="25455">MKGLTSSWWKPLSQLCLFLFPLSAAAESGDALVTRLESLLRQQRPDRSLVQKVTLITPARLLPDCPSPQLQLASYGRLSGNMSVTARCGARRYFLQIKVSARGDYWVAARGLPSGTALGSKNVARENGELAGQPRNVIFATQPVTGSLTTRAIQAGQPLTANMLRAPWKVRQGNPVAVVSRGPGFQVRHYGKAMSDAAVGDALRVRLASGQMVSGAVDNQGVVLQNALPFSSFTAPGR</sequence>
<dbReference type="Gene3D" id="2.30.30.760">
    <property type="match status" value="1"/>
</dbReference>
<organism evidence="9 10">
    <name type="scientific">Sodalis glossinidius (strain morsitans)</name>
    <dbReference type="NCBI Taxonomy" id="343509"/>
    <lineage>
        <taxon>Bacteria</taxon>
        <taxon>Pseudomonadati</taxon>
        <taxon>Pseudomonadota</taxon>
        <taxon>Gammaproteobacteria</taxon>
        <taxon>Enterobacterales</taxon>
        <taxon>Bruguierivoracaceae</taxon>
        <taxon>Sodalis</taxon>
    </lineage>
</organism>
<dbReference type="NCBIfam" id="TIGR03170">
    <property type="entry name" value="flgA_cterm"/>
    <property type="match status" value="1"/>
</dbReference>
<keyword evidence="9" id="KW-0969">Cilium</keyword>
<comment type="function">
    <text evidence="6 7">Involved in the assembly process of the P-ring formation. It may associate with FlgF on the rod constituting a structure essential for the P-ring assembly or may act as a modulator protein for the P-ring assembly.</text>
</comment>